<name>A0A1T4TJ53_9BACT</name>
<dbReference type="OrthoDB" id="670240at2"/>
<dbReference type="PROSITE" id="PS51257">
    <property type="entry name" value="PROKAR_LIPOPROTEIN"/>
    <property type="match status" value="1"/>
</dbReference>
<evidence type="ECO:0000313" key="2">
    <source>
        <dbReference type="Proteomes" id="UP000190367"/>
    </source>
</evidence>
<keyword evidence="2" id="KW-1185">Reference proteome</keyword>
<gene>
    <name evidence="1" type="ORF">SAMN04488128_105152</name>
</gene>
<dbReference type="RefSeq" id="WP_078671966.1">
    <property type="nucleotide sequence ID" value="NZ_FUWZ01000005.1"/>
</dbReference>
<reference evidence="2" key="1">
    <citation type="submission" date="2017-02" db="EMBL/GenBank/DDBJ databases">
        <authorList>
            <person name="Varghese N."/>
            <person name="Submissions S."/>
        </authorList>
    </citation>
    <scope>NUCLEOTIDE SEQUENCE [LARGE SCALE GENOMIC DNA]</scope>
    <source>
        <strain evidence="2">DSM 22224</strain>
    </source>
</reference>
<dbReference type="STRING" id="634771.SAMN04488128_105152"/>
<dbReference type="AlphaFoldDB" id="A0A1T4TJ53"/>
<evidence type="ECO:0000313" key="1">
    <source>
        <dbReference type="EMBL" id="SKA40249.1"/>
    </source>
</evidence>
<sequence length="174" mass="19537">MKKRMIVIALLIAGCGNSNRQQLQRLMQDRNTGLVTEKNIGGTVVTCTYLPRCWDHPRTPAVAEEDSELSFKVHIRADKPDMREKSAQQAANYGLEEVFQLVTDGDTLSPVIAQRIANGNMGGVEYLVTWQRPALEEKRTASLIFKDQVFTTTRLVFPLKINSLLQSDSLSCRL</sequence>
<dbReference type="Proteomes" id="UP000190367">
    <property type="component" value="Unassembled WGS sequence"/>
</dbReference>
<accession>A0A1T4TJ53</accession>
<protein>
    <submittedName>
        <fullName evidence="1">Uncharacterized protein</fullName>
    </submittedName>
</protein>
<proteinExistence type="predicted"/>
<organism evidence="1 2">
    <name type="scientific">Chitinophaga eiseniae</name>
    <dbReference type="NCBI Taxonomy" id="634771"/>
    <lineage>
        <taxon>Bacteria</taxon>
        <taxon>Pseudomonadati</taxon>
        <taxon>Bacteroidota</taxon>
        <taxon>Chitinophagia</taxon>
        <taxon>Chitinophagales</taxon>
        <taxon>Chitinophagaceae</taxon>
        <taxon>Chitinophaga</taxon>
    </lineage>
</organism>
<dbReference type="EMBL" id="FUWZ01000005">
    <property type="protein sequence ID" value="SKA40249.1"/>
    <property type="molecule type" value="Genomic_DNA"/>
</dbReference>